<sequence length="1245" mass="137735">MKTIQTDHKSVVTAGRKTDTLTSVLNKSLLSLAIGSFFAMANAADNDSFTIRIVEKQPAVSPVTETLKASAQIKSSVMPLVTTRSVADEDAEGDVDPTIVNTSSVETSNAKPATVASAQPRVHELQHQHTSQTRTLRLDDGGVIWTTSDPVALTPLLEVTTVKNIELEDNKRFDSPISFTLNTNYSAFINTWELAIYSSTDEDLLKPLQTFNGTDLINGHQVKWDGSTADGEALDIGDELKYVLTVKDKANRVDETHPRQLTLREPSSYIAPVVQSEKLPQSNLAKQTIPLYGSRVRIHGNDIEDGNTITIDGEKVTVAKERFVVERLLPQGDHVFNVQITQANNLSYQKQLVTSVDDRYLFMVGLADVTIGEGNVSDNLESLSDGDKYLDGDIFVDGRLAFYLKGKIKGRYLVTAQMDTGTAEIDELFDDIHKKDPESVFRRLDPDKYYPVYGDDSTIVDDTNSQGKIYVRVDWDKSRGLWGNFNTDMTGTELSSFNRSLYGAKINRKSTRVTELGDHKTDVTVFASESQSAARHVEFLGTGGSLYYLKDSDIVVGSEKIWVEVRDNDTDLVLETITMEEGRDYQVDDFQGRIILNRPLLQIAEQGDLSIIKNNPLADNQVYLMVDYEYVPDDFDSDKASYGARGKAWLGDHVAIGGSYAHEKRDGDNDYDLKGIDVTVKKSKGTYLVAEYAESKSVQTTGSFSSNDGGLNFSELTPNSTIIPKKAVAYSVEARVNLEDYGNKKGTAAAWYKNTDAGFSSGNKVDQLIAEINLGLQATLQATKNFALSTTLTQLKKEDTSKVQTASIQGEYTLNKKLTVGAELRKEKEEDLTNNTTSTDGEGTLAALKVGYDVSDDTNLYAVGQKTLSDSGSYESNDLMTLGAKTKFNDRLTLNAEVSSGDRGDGAIAGVDYKLNDIHSLYSNYTLSTDSTFDKRNVFTVGQRRSVSNRLDVYTEHQFTHESDASGLGHTFGVDYDYNKYTTLSGSLQTIDLDNDDGTGVTKRDAVTAGFTYSQGKTKASSRIEYRRDENNSATEPESTDQWVTTNTLNYRATPSLRYQAKLNHSVTTDKENDTNDATFTEIGVGFAYRPVNHDRLNVLGRLNYEYDLQPLSQSDVADEKSLIASLESTYQVNQRWQVGGKLAHKESEIRADRDTGIWTDNDASLVGARVTYHMTHNWDAMAGYHWLNSEASEDSQHGAVVSLDRHLGKNFKVGVGYNFTTFNDDLSELDGDAEGWFLNFVGKF</sequence>
<keyword evidence="6" id="KW-1185">Reference proteome</keyword>
<dbReference type="AlphaFoldDB" id="A0A317CIK4"/>
<dbReference type="Gene3D" id="2.40.170.20">
    <property type="entry name" value="TonB-dependent receptor, beta-barrel domain"/>
    <property type="match status" value="1"/>
</dbReference>
<dbReference type="Gene3D" id="2.40.160.10">
    <property type="entry name" value="Porin"/>
    <property type="match status" value="1"/>
</dbReference>
<evidence type="ECO:0000256" key="1">
    <source>
        <dbReference type="ARBA" id="ARBA00004442"/>
    </source>
</evidence>
<evidence type="ECO:0000313" key="6">
    <source>
        <dbReference type="Proteomes" id="UP000245506"/>
    </source>
</evidence>
<dbReference type="EMBL" id="QGKL01000015">
    <property type="protein sequence ID" value="PWQ98011.1"/>
    <property type="molecule type" value="Genomic_DNA"/>
</dbReference>
<evidence type="ECO:0008006" key="7">
    <source>
        <dbReference type="Google" id="ProtNLM"/>
    </source>
</evidence>
<proteinExistence type="predicted"/>
<protein>
    <recommendedName>
        <fullName evidence="7">Autotransporter domain-containing protein</fullName>
    </recommendedName>
</protein>
<comment type="caution">
    <text evidence="5">The sequence shown here is derived from an EMBL/GenBank/DDBJ whole genome shotgun (WGS) entry which is preliminary data.</text>
</comment>
<accession>A0A317CIK4</accession>
<reference evidence="5 6" key="1">
    <citation type="submission" date="2018-05" db="EMBL/GenBank/DDBJ databases">
        <title>Leucothrix arctica sp. nov., isolated from Arctic seawater.</title>
        <authorList>
            <person name="Choi A."/>
            <person name="Baek K."/>
        </authorList>
    </citation>
    <scope>NUCLEOTIDE SEQUENCE [LARGE SCALE GENOMIC DNA]</scope>
    <source>
        <strain evidence="5 6">IMCC9719</strain>
    </source>
</reference>
<dbReference type="InterPro" id="IPR023614">
    <property type="entry name" value="Porin_dom_sf"/>
</dbReference>
<dbReference type="InterPro" id="IPR036942">
    <property type="entry name" value="Beta-barrel_TonB_sf"/>
</dbReference>
<evidence type="ECO:0000256" key="4">
    <source>
        <dbReference type="SAM" id="SignalP"/>
    </source>
</evidence>
<evidence type="ECO:0000256" key="3">
    <source>
        <dbReference type="ARBA" id="ARBA00023237"/>
    </source>
</evidence>
<evidence type="ECO:0000256" key="2">
    <source>
        <dbReference type="ARBA" id="ARBA00023136"/>
    </source>
</evidence>
<keyword evidence="4" id="KW-0732">Signal</keyword>
<name>A0A317CIK4_9GAMM</name>
<organism evidence="5 6">
    <name type="scientific">Leucothrix arctica</name>
    <dbReference type="NCBI Taxonomy" id="1481894"/>
    <lineage>
        <taxon>Bacteria</taxon>
        <taxon>Pseudomonadati</taxon>
        <taxon>Pseudomonadota</taxon>
        <taxon>Gammaproteobacteria</taxon>
        <taxon>Thiotrichales</taxon>
        <taxon>Thiotrichaceae</taxon>
        <taxon>Leucothrix</taxon>
    </lineage>
</organism>
<keyword evidence="3" id="KW-0998">Cell outer membrane</keyword>
<dbReference type="RefSeq" id="WP_109822377.1">
    <property type="nucleotide sequence ID" value="NZ_QGKL01000015.1"/>
</dbReference>
<gene>
    <name evidence="5" type="ORF">DKT75_05220</name>
</gene>
<comment type="subcellular location">
    <subcellularLocation>
        <location evidence="1">Cell outer membrane</location>
    </subcellularLocation>
</comment>
<keyword evidence="2" id="KW-0472">Membrane</keyword>
<dbReference type="GO" id="GO:0009279">
    <property type="term" value="C:cell outer membrane"/>
    <property type="evidence" value="ECO:0007669"/>
    <property type="project" value="UniProtKB-SubCell"/>
</dbReference>
<evidence type="ECO:0000313" key="5">
    <source>
        <dbReference type="EMBL" id="PWQ98011.1"/>
    </source>
</evidence>
<dbReference type="OrthoDB" id="5618649at2"/>
<feature type="signal peptide" evidence="4">
    <location>
        <begin position="1"/>
        <end position="43"/>
    </location>
</feature>
<dbReference type="SUPFAM" id="SSF56935">
    <property type="entry name" value="Porins"/>
    <property type="match status" value="3"/>
</dbReference>
<feature type="chain" id="PRO_5016306908" description="Autotransporter domain-containing protein" evidence="4">
    <location>
        <begin position="44"/>
        <end position="1245"/>
    </location>
</feature>
<dbReference type="Proteomes" id="UP000245506">
    <property type="component" value="Unassembled WGS sequence"/>
</dbReference>